<evidence type="ECO:0000256" key="3">
    <source>
        <dbReference type="ARBA" id="ARBA00019596"/>
    </source>
</evidence>
<dbReference type="Proteomes" id="UP001195914">
    <property type="component" value="Unassembled WGS sequence"/>
</dbReference>
<feature type="region of interest" description="Disordered" evidence="6">
    <location>
        <begin position="433"/>
        <end position="481"/>
    </location>
</feature>
<dbReference type="InterPro" id="IPR040007">
    <property type="entry name" value="Tho2"/>
</dbReference>
<dbReference type="InterPro" id="IPR021418">
    <property type="entry name" value="THO_THOC2_C"/>
</dbReference>
<dbReference type="EMBL" id="JAHBMH010000024">
    <property type="protein sequence ID" value="KAK1938337.1"/>
    <property type="molecule type" value="Genomic_DNA"/>
</dbReference>
<evidence type="ECO:0000259" key="8">
    <source>
        <dbReference type="Pfam" id="PF11732"/>
    </source>
</evidence>
<keyword evidence="4" id="KW-0539">Nucleus</keyword>
<dbReference type="GO" id="GO:0000445">
    <property type="term" value="C:THO complex part of transcription export complex"/>
    <property type="evidence" value="ECO:0007669"/>
    <property type="project" value="TreeGrafter"/>
</dbReference>
<dbReference type="GO" id="GO:0006406">
    <property type="term" value="P:mRNA export from nucleus"/>
    <property type="evidence" value="ECO:0007669"/>
    <property type="project" value="InterPro"/>
</dbReference>
<evidence type="ECO:0000256" key="1">
    <source>
        <dbReference type="ARBA" id="ARBA00004123"/>
    </source>
</evidence>
<feature type="compositionally biased region" description="Basic and acidic residues" evidence="6">
    <location>
        <begin position="41"/>
        <end position="51"/>
    </location>
</feature>
<evidence type="ECO:0000256" key="4">
    <source>
        <dbReference type="ARBA" id="ARBA00023242"/>
    </source>
</evidence>
<dbReference type="InterPro" id="IPR021726">
    <property type="entry name" value="THO_THOC2_N"/>
</dbReference>
<reference evidence="10" key="2">
    <citation type="submission" date="2021-05" db="EMBL/GenBank/DDBJ databases">
        <authorList>
            <person name="Pain A."/>
        </authorList>
    </citation>
    <scope>NUCLEOTIDE SEQUENCE</scope>
    <source>
        <strain evidence="10">1802A</strain>
    </source>
</reference>
<feature type="compositionally biased region" description="Basic residues" evidence="6">
    <location>
        <begin position="27"/>
        <end position="40"/>
    </location>
</feature>
<evidence type="ECO:0000313" key="10">
    <source>
        <dbReference type="EMBL" id="KAK1938337.1"/>
    </source>
</evidence>
<feature type="domain" description="THO complex subunitTHOC2 C-terminal" evidence="7">
    <location>
        <begin position="1058"/>
        <end position="1362"/>
    </location>
</feature>
<evidence type="ECO:0000256" key="6">
    <source>
        <dbReference type="SAM" id="MobiDB-lite"/>
    </source>
</evidence>
<gene>
    <name evidence="10" type="ORF">X943_000331</name>
</gene>
<evidence type="ECO:0000256" key="2">
    <source>
        <dbReference type="ARBA" id="ARBA00007857"/>
    </source>
</evidence>
<dbReference type="GO" id="GO:0003729">
    <property type="term" value="F:mRNA binding"/>
    <property type="evidence" value="ECO:0007669"/>
    <property type="project" value="TreeGrafter"/>
</dbReference>
<comment type="subcellular location">
    <subcellularLocation>
        <location evidence="1">Nucleus</location>
    </subcellularLocation>
</comment>
<feature type="compositionally biased region" description="Basic and acidic residues" evidence="6">
    <location>
        <begin position="449"/>
        <end position="471"/>
    </location>
</feature>
<comment type="caution">
    <text evidence="10">The sequence shown here is derived from an EMBL/GenBank/DDBJ whole genome shotgun (WGS) entry which is preliminary data.</text>
</comment>
<feature type="region of interest" description="Disordered" evidence="6">
    <location>
        <begin position="1"/>
        <end position="75"/>
    </location>
</feature>
<dbReference type="Pfam" id="PF16134">
    <property type="entry name" value="THOC2_N"/>
    <property type="match status" value="1"/>
</dbReference>
<dbReference type="Pfam" id="PF11262">
    <property type="entry name" value="Tho2"/>
    <property type="match status" value="1"/>
</dbReference>
<evidence type="ECO:0000259" key="9">
    <source>
        <dbReference type="Pfam" id="PF16134"/>
    </source>
</evidence>
<feature type="coiled-coil region" evidence="5">
    <location>
        <begin position="1104"/>
        <end position="1131"/>
    </location>
</feature>
<accession>A0AAD9GH26</accession>
<dbReference type="GO" id="GO:0006397">
    <property type="term" value="P:mRNA processing"/>
    <property type="evidence" value="ECO:0007669"/>
    <property type="project" value="InterPro"/>
</dbReference>
<feature type="domain" description="THO complex subunitTHOC2 N-terminal" evidence="8">
    <location>
        <begin position="726"/>
        <end position="773"/>
    </location>
</feature>
<comment type="similarity">
    <text evidence="2">Belongs to the THOC2 family.</text>
</comment>
<reference evidence="10" key="1">
    <citation type="journal article" date="2014" name="Nucleic Acids Res.">
        <title>The evolutionary dynamics of variant antigen genes in Babesia reveal a history of genomic innovation underlying host-parasite interaction.</title>
        <authorList>
            <person name="Jackson A.P."/>
            <person name="Otto T.D."/>
            <person name="Darby A."/>
            <person name="Ramaprasad A."/>
            <person name="Xia D."/>
            <person name="Echaide I.E."/>
            <person name="Farber M."/>
            <person name="Gahlot S."/>
            <person name="Gamble J."/>
            <person name="Gupta D."/>
            <person name="Gupta Y."/>
            <person name="Jackson L."/>
            <person name="Malandrin L."/>
            <person name="Malas T.B."/>
            <person name="Moussa E."/>
            <person name="Nair M."/>
            <person name="Reid A.J."/>
            <person name="Sanders M."/>
            <person name="Sharma J."/>
            <person name="Tracey A."/>
            <person name="Quail M.A."/>
            <person name="Weir W."/>
            <person name="Wastling J.M."/>
            <person name="Hall N."/>
            <person name="Willadsen P."/>
            <person name="Lingelbach K."/>
            <person name="Shiels B."/>
            <person name="Tait A."/>
            <person name="Berriman M."/>
            <person name="Allred D.R."/>
            <person name="Pain A."/>
        </authorList>
    </citation>
    <scope>NUCLEOTIDE SEQUENCE</scope>
    <source>
        <strain evidence="10">1802A</strain>
    </source>
</reference>
<feature type="compositionally biased region" description="Low complexity" evidence="6">
    <location>
        <begin position="472"/>
        <end position="481"/>
    </location>
</feature>
<proteinExistence type="inferred from homology"/>
<name>A0AAD9GH26_BABDI</name>
<dbReference type="Pfam" id="PF11732">
    <property type="entry name" value="Thoc2"/>
    <property type="match status" value="1"/>
</dbReference>
<feature type="compositionally biased region" description="Basic and acidic residues" evidence="6">
    <location>
        <begin position="13"/>
        <end position="26"/>
    </location>
</feature>
<dbReference type="InterPro" id="IPR032302">
    <property type="entry name" value="THOC2_N"/>
</dbReference>
<evidence type="ECO:0000259" key="7">
    <source>
        <dbReference type="Pfam" id="PF11262"/>
    </source>
</evidence>
<dbReference type="PANTHER" id="PTHR21597">
    <property type="entry name" value="THO2 PROTEIN"/>
    <property type="match status" value="1"/>
</dbReference>
<protein>
    <recommendedName>
        <fullName evidence="3">THO complex subunit 2</fullName>
    </recommendedName>
</protein>
<sequence length="1374" mass="154770">MGTPESSSAGGGREYKRLSEEGDRAGRSHQSRCYNAKRARITPDHRNKNDPVESGSGFRDSESEHSGGAASSQHKPSLDFDLAECRASQLFRFIRHVASGTISADYAARSLRKRSSGCASNSTLVFRILDCVSFFLDFPSYKQHLSAFLSALERCGLVTSHEIVAAIDAHKLDDCGYSTGLVTTAIRERTRKQFVSMCYGLWRECTVGFHLLHQVLYRLNWNPSKADDMSRLHNLVRCIAGKNSLCPNRLLYELISWCSWNDGDSVSLVLTMYPTARIKEMINQMLSHQHSTKREYQTSRRQHWRTPDSIGASFFRLCARLLVDGSIELGDLYKYLEPPDAMLKGLASHFLTASKKKNIKLERATPPVTYLIPIANSSSGDGSVRQVIRALRKGQLGRSGWFDSSTICHARDIINSRHVKLVDQVLATGKMHGSAYTPEDSMSSTSTDSDLKSSKSSRDSSGDRSSRHDSNTKSSKSNSTTSRPEFVDLVKYAFLPDDTYAYMRDHIYALECEKLTLLANLIDISPDMDSYAWKVSKHFLMHLQFTAMFPVILHGKISMALCRLASRVITNHMSANRLDDCLAVIEDVLGLVGPVFYVDLVCLAKTIKVLDLSLETHENRVCKIMWLYMFPCLALVVEGNCQVNARLWIILSRLPASKRYWIYQMYISVVLNGNSKSDKPWMNLVRAAHNGVLMKARSLFKRVTSTLLRSSKSASVRSNVSTVSGLASVNPFAVAHTIISQCEMFENLVLPLSEVAKYFGDLACDAFFFKLCATQNQVCFNSTSECDELGLSKRLSVNAQLTARFFRRHSNSDICPLLLGVLLVIMRSMMKTSFLVATHSAEEDKSPRRRDGNKSIDLKPLKVAPKGSYPDDISPGWLVVEYVCKLMELAGGVPQLAETHALTVDQLNAQAGGILLRSEIMAQDPDDETCSTTAREALAHILLRPLFCHGLLLLAGKIRLEVLYDSDFRGNVMLLCAIVDRLQKVALQLGEFKESINAILGRHEEFEELMTAKFNLPPIEEIRKFWIESTSMYLDNISRKLPSPPHLEYISNGPFKKEFLEFIMGAHLSDIWVPTEQYQKSLQRLSDWIKEGGSGHSGGSHRRTKKLRSRYQSLEREMKQQIEHVASTKEKFATVLANGWLLPNAQPGPGVTIAFLDQCIVSRVFVNEAEALYCGRIVDIMLSQRVEYFNFFDFYNCWTKMLMSTVRCCTEREAPLLAIFVNHEFSVIKHWSTNPEEFELVTKDHPCYCTTFKYMPDKALTHQQLLGGIRKWEGRILRALSYSLGLHISDPEGGSNKAESRVAVPTWVDQKSAVVFLARCHENFPITSVSGKRLLAGLREVTDNAQQRGWKDVYVAASTLVKTFEMYDRDKKWL</sequence>
<keyword evidence="5" id="KW-0175">Coiled coil</keyword>
<evidence type="ECO:0000313" key="11">
    <source>
        <dbReference type="Proteomes" id="UP001195914"/>
    </source>
</evidence>
<keyword evidence="11" id="KW-1185">Reference proteome</keyword>
<evidence type="ECO:0000256" key="5">
    <source>
        <dbReference type="SAM" id="Coils"/>
    </source>
</evidence>
<organism evidence="10 11">
    <name type="scientific">Babesia divergens</name>
    <dbReference type="NCBI Taxonomy" id="32595"/>
    <lineage>
        <taxon>Eukaryota</taxon>
        <taxon>Sar</taxon>
        <taxon>Alveolata</taxon>
        <taxon>Apicomplexa</taxon>
        <taxon>Aconoidasida</taxon>
        <taxon>Piroplasmida</taxon>
        <taxon>Babesiidae</taxon>
        <taxon>Babesia</taxon>
    </lineage>
</organism>
<feature type="domain" description="THO complex subunit 2 N-terminal" evidence="9">
    <location>
        <begin position="575"/>
        <end position="707"/>
    </location>
</feature>
<dbReference type="PANTHER" id="PTHR21597:SF0">
    <property type="entry name" value="THO COMPLEX SUBUNIT 2"/>
    <property type="match status" value="1"/>
</dbReference>